<dbReference type="PROSITE" id="PS51318">
    <property type="entry name" value="TAT"/>
    <property type="match status" value="1"/>
</dbReference>
<protein>
    <recommendedName>
        <fullName evidence="2">Tat (Twin-arginine translocation) pathway signal sequence domain protein</fullName>
    </recommendedName>
</protein>
<evidence type="ECO:0008006" key="2">
    <source>
        <dbReference type="Google" id="ProtNLM"/>
    </source>
</evidence>
<dbReference type="InterPro" id="IPR027056">
    <property type="entry name" value="Gluconate_2DH_su3"/>
</dbReference>
<accession>A0A3B0Y113</accession>
<dbReference type="Pfam" id="PF13618">
    <property type="entry name" value="Gluconate_2-dh3"/>
    <property type="match status" value="1"/>
</dbReference>
<name>A0A3B0Y113_9ZZZZ</name>
<evidence type="ECO:0000313" key="1">
    <source>
        <dbReference type="EMBL" id="VAW69267.1"/>
    </source>
</evidence>
<reference evidence="1" key="1">
    <citation type="submission" date="2018-06" db="EMBL/GenBank/DDBJ databases">
        <authorList>
            <person name="Zhirakovskaya E."/>
        </authorList>
    </citation>
    <scope>NUCLEOTIDE SEQUENCE</scope>
</reference>
<proteinExistence type="predicted"/>
<dbReference type="InterPro" id="IPR006311">
    <property type="entry name" value="TAT_signal"/>
</dbReference>
<sequence length="198" mass="22260">MKNESELISRRRFVQLLALLSTGGPLAHAGSAKTTLGQTDNEVYKNLKDPWLTLAKVQEHLFPADKTSPGAKDINALRFLRNMLDAPDTDTEERSFVLQGVNWLNDLSVKKHQEVFRLLPTEDKEAVLRTIESSRAGSRWLSLMMTHLIEGLLSDPVYGGNHQGKGWAWLNHKPGFPTPGVDKVYFKLGQATRRRTKA</sequence>
<dbReference type="AlphaFoldDB" id="A0A3B0Y113"/>
<gene>
    <name evidence="1" type="ORF">MNBD_GAMMA09-3706</name>
</gene>
<dbReference type="EMBL" id="UOFI01000150">
    <property type="protein sequence ID" value="VAW69267.1"/>
    <property type="molecule type" value="Genomic_DNA"/>
</dbReference>
<organism evidence="1">
    <name type="scientific">hydrothermal vent metagenome</name>
    <dbReference type="NCBI Taxonomy" id="652676"/>
    <lineage>
        <taxon>unclassified sequences</taxon>
        <taxon>metagenomes</taxon>
        <taxon>ecological metagenomes</taxon>
    </lineage>
</organism>